<dbReference type="Pfam" id="PF03737">
    <property type="entry name" value="RraA-like"/>
    <property type="match status" value="1"/>
</dbReference>
<comment type="caution">
    <text evidence="11">The sequence shown here is derived from an EMBL/GenBank/DDBJ whole genome shotgun (WGS) entry which is preliminary data.</text>
</comment>
<comment type="similarity">
    <text evidence="3 10">Belongs to the class II aldolase/RraA-like family.</text>
</comment>
<dbReference type="GO" id="GO:0047443">
    <property type="term" value="F:4-hydroxy-4-methyl-2-oxoglutarate aldolase activity"/>
    <property type="evidence" value="ECO:0007669"/>
    <property type="project" value="UniProtKB-EC"/>
</dbReference>
<dbReference type="AlphaFoldDB" id="A0A1Y1SBT2"/>
<keyword evidence="5 9" id="KW-0479">Metal-binding</keyword>
<comment type="catalytic activity">
    <reaction evidence="1 10">
        <text>4-hydroxy-4-methyl-2-oxoglutarate = 2 pyruvate</text>
        <dbReference type="Rhea" id="RHEA:22748"/>
        <dbReference type="ChEBI" id="CHEBI:15361"/>
        <dbReference type="ChEBI" id="CHEBI:58276"/>
        <dbReference type="EC" id="4.1.3.17"/>
    </reaction>
</comment>
<dbReference type="Gene3D" id="3.50.30.40">
    <property type="entry name" value="Ribonuclease E inhibitor RraA/RraA-like"/>
    <property type="match status" value="1"/>
</dbReference>
<dbReference type="OrthoDB" id="943692at2"/>
<dbReference type="GO" id="GO:0008948">
    <property type="term" value="F:oxaloacetate decarboxylase activity"/>
    <property type="evidence" value="ECO:0007669"/>
    <property type="project" value="UniProtKB-EC"/>
</dbReference>
<evidence type="ECO:0000256" key="7">
    <source>
        <dbReference type="ARBA" id="ARBA00025046"/>
    </source>
</evidence>
<dbReference type="CDD" id="cd16841">
    <property type="entry name" value="RraA_family"/>
    <property type="match status" value="1"/>
</dbReference>
<evidence type="ECO:0000256" key="5">
    <source>
        <dbReference type="ARBA" id="ARBA00022723"/>
    </source>
</evidence>
<organism evidence="11 12">
    <name type="scientific">Oceanococcus atlanticus</name>
    <dbReference type="NCBI Taxonomy" id="1317117"/>
    <lineage>
        <taxon>Bacteria</taxon>
        <taxon>Pseudomonadati</taxon>
        <taxon>Pseudomonadota</taxon>
        <taxon>Gammaproteobacteria</taxon>
        <taxon>Chromatiales</taxon>
        <taxon>Oceanococcaceae</taxon>
        <taxon>Oceanococcus</taxon>
    </lineage>
</organism>
<evidence type="ECO:0000256" key="1">
    <source>
        <dbReference type="ARBA" id="ARBA00001342"/>
    </source>
</evidence>
<comment type="function">
    <text evidence="7 10">Catalyzes the aldol cleavage of 4-hydroxy-4-methyl-2-oxoglutarate (HMG) into 2 molecules of pyruvate. Also contains a secondary oxaloacetate (OAA) decarboxylase activity due to the common pyruvate enolate transition state formed following C-C bond cleavage in the retro-aldol and decarboxylation reactions.</text>
</comment>
<dbReference type="GO" id="GO:0008428">
    <property type="term" value="F:ribonuclease inhibitor activity"/>
    <property type="evidence" value="ECO:0007669"/>
    <property type="project" value="InterPro"/>
</dbReference>
<dbReference type="SUPFAM" id="SSF89562">
    <property type="entry name" value="RraA-like"/>
    <property type="match status" value="1"/>
</dbReference>
<sequence length="161" mass="16906">MSFATTDLSDKYTHAVQVAEPIFRDFGGKLAFHGPAKTLKLFEDNTLVRASLEQPGEGRVLVVDGGGSMRCALVGDQLGELAVKNGWAGILVYGCIRDSAVIATQAVGVKAMATHPRKSLKKGVGEEDLTVSFAGLTIVPGAWVYADADGVVVSAEELQSV</sequence>
<evidence type="ECO:0000256" key="3">
    <source>
        <dbReference type="ARBA" id="ARBA00008621"/>
    </source>
</evidence>
<dbReference type="Proteomes" id="UP000192342">
    <property type="component" value="Unassembled WGS sequence"/>
</dbReference>
<dbReference type="EC" id="4.1.3.17" evidence="10"/>
<comment type="cofactor">
    <cofactor evidence="9">
        <name>Mg(2+)</name>
        <dbReference type="ChEBI" id="CHEBI:18420"/>
    </cofactor>
</comment>
<evidence type="ECO:0000256" key="2">
    <source>
        <dbReference type="ARBA" id="ARBA00001968"/>
    </source>
</evidence>
<keyword evidence="6 10" id="KW-0456">Lyase</keyword>
<feature type="binding site" evidence="9">
    <location>
        <position position="97"/>
    </location>
    <ligand>
        <name>substrate</name>
    </ligand>
</feature>
<comment type="catalytic activity">
    <reaction evidence="8 10">
        <text>oxaloacetate + H(+) = pyruvate + CO2</text>
        <dbReference type="Rhea" id="RHEA:15641"/>
        <dbReference type="ChEBI" id="CHEBI:15361"/>
        <dbReference type="ChEBI" id="CHEBI:15378"/>
        <dbReference type="ChEBI" id="CHEBI:16452"/>
        <dbReference type="ChEBI" id="CHEBI:16526"/>
        <dbReference type="EC" id="4.1.1.112"/>
    </reaction>
</comment>
<dbReference type="NCBIfam" id="TIGR01935">
    <property type="entry name" value="NOT-MenG"/>
    <property type="match status" value="1"/>
</dbReference>
<dbReference type="PANTHER" id="PTHR33254:SF4">
    <property type="entry name" value="4-HYDROXY-4-METHYL-2-OXOGLUTARATE ALDOLASE 3-RELATED"/>
    <property type="match status" value="1"/>
</dbReference>
<dbReference type="STRING" id="1317117.ATO7_12233"/>
<evidence type="ECO:0000256" key="9">
    <source>
        <dbReference type="PIRSR" id="PIRSR605493-1"/>
    </source>
</evidence>
<feature type="binding site" evidence="9">
    <location>
        <begin position="75"/>
        <end position="78"/>
    </location>
    <ligand>
        <name>substrate</name>
    </ligand>
</feature>
<proteinExistence type="inferred from homology"/>
<protein>
    <recommendedName>
        <fullName evidence="10">4-hydroxy-4-methyl-2-oxoglutarate aldolase</fullName>
        <shortName evidence="10">HMG aldolase</shortName>
        <ecNumber evidence="10">4.1.1.112</ecNumber>
        <ecNumber evidence="10">4.1.3.17</ecNumber>
    </recommendedName>
    <alternativeName>
        <fullName evidence="10">Oxaloacetate decarboxylase</fullName>
    </alternativeName>
</protein>
<dbReference type="PANTHER" id="PTHR33254">
    <property type="entry name" value="4-HYDROXY-4-METHYL-2-OXOGLUTARATE ALDOLASE 3-RELATED"/>
    <property type="match status" value="1"/>
</dbReference>
<comment type="subunit">
    <text evidence="4 10">Homotrimer.</text>
</comment>
<dbReference type="EMBL" id="AQQV01000003">
    <property type="protein sequence ID" value="ORE86062.1"/>
    <property type="molecule type" value="Genomic_DNA"/>
</dbReference>
<keyword evidence="9" id="KW-0460">Magnesium</keyword>
<name>A0A1Y1SBT2_9GAMM</name>
<evidence type="ECO:0000256" key="10">
    <source>
        <dbReference type="RuleBase" id="RU004338"/>
    </source>
</evidence>
<dbReference type="GO" id="GO:0051252">
    <property type="term" value="P:regulation of RNA metabolic process"/>
    <property type="evidence" value="ECO:0007669"/>
    <property type="project" value="InterPro"/>
</dbReference>
<keyword evidence="12" id="KW-1185">Reference proteome</keyword>
<gene>
    <name evidence="11" type="ORF">ATO7_12233</name>
</gene>
<evidence type="ECO:0000256" key="8">
    <source>
        <dbReference type="ARBA" id="ARBA00047973"/>
    </source>
</evidence>
<dbReference type="NCBIfam" id="NF006875">
    <property type="entry name" value="PRK09372.1"/>
    <property type="match status" value="1"/>
</dbReference>
<dbReference type="InterPro" id="IPR036704">
    <property type="entry name" value="RraA/RraA-like_sf"/>
</dbReference>
<evidence type="ECO:0000256" key="4">
    <source>
        <dbReference type="ARBA" id="ARBA00011233"/>
    </source>
</evidence>
<evidence type="ECO:0000313" key="12">
    <source>
        <dbReference type="Proteomes" id="UP000192342"/>
    </source>
</evidence>
<evidence type="ECO:0000313" key="11">
    <source>
        <dbReference type="EMBL" id="ORE86062.1"/>
    </source>
</evidence>
<dbReference type="EC" id="4.1.1.112" evidence="10"/>
<accession>A0A1Y1SBT2</accession>
<reference evidence="11 12" key="1">
    <citation type="submission" date="2013-04" db="EMBL/GenBank/DDBJ databases">
        <title>Oceanococcus atlanticus 22II-S10r2 Genome Sequencing.</title>
        <authorList>
            <person name="Lai Q."/>
            <person name="Li G."/>
            <person name="Shao Z."/>
        </authorList>
    </citation>
    <scope>NUCLEOTIDE SEQUENCE [LARGE SCALE GENOMIC DNA]</scope>
    <source>
        <strain evidence="11 12">22II-S10r2</strain>
    </source>
</reference>
<dbReference type="InterPro" id="IPR010203">
    <property type="entry name" value="RraA"/>
</dbReference>
<evidence type="ECO:0000256" key="6">
    <source>
        <dbReference type="ARBA" id="ARBA00023239"/>
    </source>
</evidence>
<dbReference type="RefSeq" id="WP_083562126.1">
    <property type="nucleotide sequence ID" value="NZ_AQQV01000003.1"/>
</dbReference>
<comment type="cofactor">
    <cofactor evidence="2 10">
        <name>a divalent metal cation</name>
        <dbReference type="ChEBI" id="CHEBI:60240"/>
    </cofactor>
</comment>
<dbReference type="InterPro" id="IPR005493">
    <property type="entry name" value="RraA/RraA-like"/>
</dbReference>
<feature type="binding site" evidence="9">
    <location>
        <position position="98"/>
    </location>
    <ligand>
        <name>Mg(2+)</name>
        <dbReference type="ChEBI" id="CHEBI:18420"/>
    </ligand>
</feature>
<dbReference type="GO" id="GO:0046872">
    <property type="term" value="F:metal ion binding"/>
    <property type="evidence" value="ECO:0007669"/>
    <property type="project" value="UniProtKB-KW"/>
</dbReference>